<evidence type="ECO:0000256" key="1">
    <source>
        <dbReference type="ARBA" id="ARBA00005820"/>
    </source>
</evidence>
<dbReference type="SUPFAM" id="SSF46894">
    <property type="entry name" value="C-terminal effector domain of the bipartite response regulators"/>
    <property type="match status" value="1"/>
</dbReference>
<dbReference type="SUPFAM" id="SSF52540">
    <property type="entry name" value="P-loop containing nucleoside triphosphate hydrolases"/>
    <property type="match status" value="1"/>
</dbReference>
<feature type="repeat" description="TPR" evidence="7">
    <location>
        <begin position="770"/>
        <end position="803"/>
    </location>
</feature>
<comment type="similarity">
    <text evidence="1">Belongs to the AfsR/DnrI/RedD regulatory family.</text>
</comment>
<dbReference type="SMART" id="SM00028">
    <property type="entry name" value="TPR"/>
    <property type="match status" value="5"/>
</dbReference>
<dbReference type="Gene3D" id="3.40.50.300">
    <property type="entry name" value="P-loop containing nucleotide triphosphate hydrolases"/>
    <property type="match status" value="1"/>
</dbReference>
<evidence type="ECO:0000256" key="6">
    <source>
        <dbReference type="ARBA" id="ARBA00023163"/>
    </source>
</evidence>
<dbReference type="Pfam" id="PF00931">
    <property type="entry name" value="NB-ARC"/>
    <property type="match status" value="1"/>
</dbReference>
<dbReference type="PROSITE" id="PS51755">
    <property type="entry name" value="OMPR_PHOB"/>
    <property type="match status" value="1"/>
</dbReference>
<dbReference type="GO" id="GO:0006355">
    <property type="term" value="P:regulation of DNA-templated transcription"/>
    <property type="evidence" value="ECO:0007669"/>
    <property type="project" value="InterPro"/>
</dbReference>
<dbReference type="InterPro" id="IPR027417">
    <property type="entry name" value="P-loop_NTPase"/>
</dbReference>
<evidence type="ECO:0000256" key="4">
    <source>
        <dbReference type="ARBA" id="ARBA00023015"/>
    </source>
</evidence>
<keyword evidence="4" id="KW-0805">Transcription regulation</keyword>
<dbReference type="SMART" id="SM00862">
    <property type="entry name" value="Trans_reg_C"/>
    <property type="match status" value="1"/>
</dbReference>
<dbReference type="Gene3D" id="1.25.40.10">
    <property type="entry name" value="Tetratricopeptide repeat domain"/>
    <property type="match status" value="3"/>
</dbReference>
<keyword evidence="7" id="KW-0802">TPR repeat</keyword>
<dbReference type="CDD" id="cd15831">
    <property type="entry name" value="BTAD"/>
    <property type="match status" value="1"/>
</dbReference>
<dbReference type="PANTHER" id="PTHR35807:SF1">
    <property type="entry name" value="TRANSCRIPTIONAL REGULATOR REDD"/>
    <property type="match status" value="1"/>
</dbReference>
<dbReference type="GO" id="GO:0003677">
    <property type="term" value="F:DNA binding"/>
    <property type="evidence" value="ECO:0007669"/>
    <property type="project" value="UniProtKB-UniRule"/>
</dbReference>
<proteinExistence type="inferred from homology"/>
<dbReference type="PROSITE" id="PS50005">
    <property type="entry name" value="TPR"/>
    <property type="match status" value="2"/>
</dbReference>
<dbReference type="EMBL" id="CP163444">
    <property type="protein sequence ID" value="XDQ73598.1"/>
    <property type="molecule type" value="Genomic_DNA"/>
</dbReference>
<evidence type="ECO:0000259" key="10">
    <source>
        <dbReference type="PROSITE" id="PS51755"/>
    </source>
</evidence>
<dbReference type="Gene3D" id="1.10.10.10">
    <property type="entry name" value="Winged helix-like DNA-binding domain superfamily/Winged helix DNA-binding domain"/>
    <property type="match status" value="1"/>
</dbReference>
<dbReference type="SUPFAM" id="SSF48452">
    <property type="entry name" value="TPR-like"/>
    <property type="match status" value="2"/>
</dbReference>
<feature type="region of interest" description="Disordered" evidence="9">
    <location>
        <begin position="254"/>
        <end position="273"/>
    </location>
</feature>
<dbReference type="InterPro" id="IPR005158">
    <property type="entry name" value="BTAD"/>
</dbReference>
<dbReference type="Pfam" id="PF13424">
    <property type="entry name" value="TPR_12"/>
    <property type="match status" value="1"/>
</dbReference>
<evidence type="ECO:0000256" key="8">
    <source>
        <dbReference type="PROSITE-ProRule" id="PRU01091"/>
    </source>
</evidence>
<dbReference type="InterPro" id="IPR036388">
    <property type="entry name" value="WH-like_DNA-bd_sf"/>
</dbReference>
<evidence type="ECO:0000256" key="5">
    <source>
        <dbReference type="ARBA" id="ARBA00023125"/>
    </source>
</evidence>
<dbReference type="AlphaFoldDB" id="A0AB39T4N3"/>
<dbReference type="PANTHER" id="PTHR35807">
    <property type="entry name" value="TRANSCRIPTIONAL REGULATOR REDD-RELATED"/>
    <property type="match status" value="1"/>
</dbReference>
<reference evidence="11" key="1">
    <citation type="submission" date="2024-07" db="EMBL/GenBank/DDBJ databases">
        <authorList>
            <person name="Yu S.T."/>
        </authorList>
    </citation>
    <scope>NUCLEOTIDE SEQUENCE</scope>
    <source>
        <strain evidence="11">R44</strain>
    </source>
</reference>
<evidence type="ECO:0000313" key="11">
    <source>
        <dbReference type="EMBL" id="XDQ73598.1"/>
    </source>
</evidence>
<dbReference type="Pfam" id="PF03704">
    <property type="entry name" value="BTAD"/>
    <property type="match status" value="1"/>
</dbReference>
<dbReference type="InterPro" id="IPR042197">
    <property type="entry name" value="Apaf_helical"/>
</dbReference>
<dbReference type="InterPro" id="IPR016032">
    <property type="entry name" value="Sig_transdc_resp-reg_C-effctor"/>
</dbReference>
<name>A0AB39T4N3_9ACTN</name>
<evidence type="ECO:0000256" key="3">
    <source>
        <dbReference type="ARBA" id="ARBA00023012"/>
    </source>
</evidence>
<feature type="repeat" description="TPR" evidence="7">
    <location>
        <begin position="729"/>
        <end position="762"/>
    </location>
</feature>
<accession>A0AB39T4N3</accession>
<gene>
    <name evidence="11" type="ORF">AB5J54_25145</name>
</gene>
<feature type="domain" description="OmpR/PhoB-type" evidence="10">
    <location>
        <begin position="1"/>
        <end position="95"/>
    </location>
</feature>
<dbReference type="Pfam" id="PF00486">
    <property type="entry name" value="Trans_reg_C"/>
    <property type="match status" value="1"/>
</dbReference>
<evidence type="ECO:0000256" key="2">
    <source>
        <dbReference type="ARBA" id="ARBA00022737"/>
    </source>
</evidence>
<keyword evidence="2" id="KW-0677">Repeat</keyword>
<dbReference type="InterPro" id="IPR019734">
    <property type="entry name" value="TPR_rpt"/>
</dbReference>
<feature type="DNA-binding region" description="OmpR/PhoB-type" evidence="8">
    <location>
        <begin position="1"/>
        <end position="95"/>
    </location>
</feature>
<dbReference type="SMART" id="SM01043">
    <property type="entry name" value="BTAD"/>
    <property type="match status" value="1"/>
</dbReference>
<dbReference type="InterPro" id="IPR001867">
    <property type="entry name" value="OmpR/PhoB-type_DNA-bd"/>
</dbReference>
<keyword evidence="6" id="KW-0804">Transcription</keyword>
<keyword evidence="5 8" id="KW-0238">DNA-binding</keyword>
<dbReference type="GO" id="GO:0000160">
    <property type="term" value="P:phosphorelay signal transduction system"/>
    <property type="evidence" value="ECO:0007669"/>
    <property type="project" value="UniProtKB-KW"/>
</dbReference>
<dbReference type="PRINTS" id="PR00364">
    <property type="entry name" value="DISEASERSIST"/>
</dbReference>
<sequence>MRFGLLGSFVVEDAGGTPRPVGTPKARALLAVLLMRPNSLVSWDTVKAAMWGESVPATARASLHNHVARLRRVLDADEATESRIQVAPLGFRLRVGEDELDVTRFDDLLCRARAARLAKDWTAVAALTGSALALWRGEPLSDVVLPDTERGPFVRRLDEARLQVLEWRYEADLHLGRHQGIAAELAELVAAHPLRETFHGQLMLALHRSGRQADALLAYDTARRTIRSELGVDPEPGLVELHRRILRLDPSLAVAPPAPEEPPAAVGTSAATAPVPHQLPSAIADFTGREEELARIVGELAATDRPEGATVLVHRVSGGGGMGKTTLMVQAAHRIRERFPDGQVFLDLGGMTTMPMTTESALGLLLRTLGVAPEGVPDGVQARSALFRSLVAGRRMLILLDDAGDAAQIRPLLPGTAGSAVLVTSRRRLVSFPGVRIDLGALPDDAAHRLLASIVGEERVTAQPEATAEVLRACGGMPLALRLAGSRLAARPAWSVQDLAHRLHSHGRVLRELYADDLHVRTALQMSYELLLQEPAGLDGPARAFRLLGLMPSVAFGVEAAAVLLGCDELCVEDWLEALVDAHLLESPAPGRYQFHCLVQALARELAKETDTEEERLRAVERLVTWCLRGADAATARLAPSARRVPLEPGPEPSAFAGYDEAHAWCERERELLVAAVSLAHGAGLHALAWKLAASLWAYVRLGRSDDWQCTHLTGLAAARAAGDERAEAWMLNGLGNGRMQAGRPDEAIDHYRQALRIHEGKPDRDRELGAVLSNIGTCWTDLGDHRSALRHYRQALVHDPESTATMNNTADALANLGRHDEALAALDEAERMQRAACDRVSLAIGLRIRGDVLRGARRPAEAVEAYRSALVLQRQGGHLHGEAVSLFGLGDALADLGERAEAVACWERSLLGMERVGDAGRAVELRRRLVEIHWAGAAPQS</sequence>
<dbReference type="GO" id="GO:0043531">
    <property type="term" value="F:ADP binding"/>
    <property type="evidence" value="ECO:0007669"/>
    <property type="project" value="InterPro"/>
</dbReference>
<dbReference type="InterPro" id="IPR011990">
    <property type="entry name" value="TPR-like_helical_dom_sf"/>
</dbReference>
<keyword evidence="3" id="KW-0902">Two-component regulatory system</keyword>
<evidence type="ECO:0000256" key="7">
    <source>
        <dbReference type="PROSITE-ProRule" id="PRU00339"/>
    </source>
</evidence>
<dbReference type="InterPro" id="IPR051677">
    <property type="entry name" value="AfsR-DnrI-RedD_regulator"/>
</dbReference>
<organism evidence="11">
    <name type="scientific">Streptomyces sp. R44</name>
    <dbReference type="NCBI Taxonomy" id="3238633"/>
    <lineage>
        <taxon>Bacteria</taxon>
        <taxon>Bacillati</taxon>
        <taxon>Actinomycetota</taxon>
        <taxon>Actinomycetes</taxon>
        <taxon>Kitasatosporales</taxon>
        <taxon>Streptomycetaceae</taxon>
        <taxon>Streptomyces</taxon>
    </lineage>
</organism>
<dbReference type="Gene3D" id="1.10.8.430">
    <property type="entry name" value="Helical domain of apoptotic protease-activating factors"/>
    <property type="match status" value="1"/>
</dbReference>
<dbReference type="InterPro" id="IPR002182">
    <property type="entry name" value="NB-ARC"/>
</dbReference>
<protein>
    <submittedName>
        <fullName evidence="11">BTAD domain-containing putative transcriptional regulator</fullName>
    </submittedName>
</protein>
<evidence type="ECO:0000256" key="9">
    <source>
        <dbReference type="SAM" id="MobiDB-lite"/>
    </source>
</evidence>
<dbReference type="RefSeq" id="WP_369146162.1">
    <property type="nucleotide sequence ID" value="NZ_CP163444.1"/>
</dbReference>